<keyword evidence="2" id="KW-1185">Reference proteome</keyword>
<evidence type="ECO:0000313" key="1">
    <source>
        <dbReference type="EMBL" id="KAK5123447.1"/>
    </source>
</evidence>
<protein>
    <submittedName>
        <fullName evidence="1">Uncharacterized protein</fullName>
    </submittedName>
</protein>
<dbReference type="Proteomes" id="UP001357485">
    <property type="component" value="Unassembled WGS sequence"/>
</dbReference>
<name>A0ABR0KSE3_9PEZI</name>
<dbReference type="EMBL" id="JAVRRA010025048">
    <property type="protein sequence ID" value="KAK5123447.1"/>
    <property type="molecule type" value="Genomic_DNA"/>
</dbReference>
<feature type="non-terminal residue" evidence="1">
    <location>
        <position position="77"/>
    </location>
</feature>
<comment type="caution">
    <text evidence="1">The sequence shown here is derived from an EMBL/GenBank/DDBJ whole genome shotgun (WGS) entry which is preliminary data.</text>
</comment>
<gene>
    <name evidence="1" type="ORF">LTR16_003767</name>
</gene>
<evidence type="ECO:0000313" key="2">
    <source>
        <dbReference type="Proteomes" id="UP001357485"/>
    </source>
</evidence>
<sequence>MPAILALEEKKRTWPAQKERTRADALPYHETRVDALVSVGTGIQQKDFNIPSVLEIAGLPEVWETFFLSMDTEAKSG</sequence>
<proteinExistence type="predicted"/>
<accession>A0ABR0KSE3</accession>
<organism evidence="1 2">
    <name type="scientific">Cryomyces antarcticus</name>
    <dbReference type="NCBI Taxonomy" id="329879"/>
    <lineage>
        <taxon>Eukaryota</taxon>
        <taxon>Fungi</taxon>
        <taxon>Dikarya</taxon>
        <taxon>Ascomycota</taxon>
        <taxon>Pezizomycotina</taxon>
        <taxon>Dothideomycetes</taxon>
        <taxon>Dothideomycetes incertae sedis</taxon>
        <taxon>Cryomyces</taxon>
    </lineage>
</organism>
<reference evidence="1 2" key="1">
    <citation type="submission" date="2023-08" db="EMBL/GenBank/DDBJ databases">
        <title>Black Yeasts Isolated from many extreme environments.</title>
        <authorList>
            <person name="Coleine C."/>
            <person name="Stajich J.E."/>
            <person name="Selbmann L."/>
        </authorList>
    </citation>
    <scope>NUCLEOTIDE SEQUENCE [LARGE SCALE GENOMIC DNA]</scope>
    <source>
        <strain evidence="1 2">CCFEE 536</strain>
    </source>
</reference>